<keyword evidence="2" id="KW-1133">Transmembrane helix</keyword>
<evidence type="ECO:0000313" key="4">
    <source>
        <dbReference type="Proteomes" id="UP001596031"/>
    </source>
</evidence>
<feature type="compositionally biased region" description="Low complexity" evidence="1">
    <location>
        <begin position="97"/>
        <end position="106"/>
    </location>
</feature>
<protein>
    <recommendedName>
        <fullName evidence="5">Protein TonB</fullName>
    </recommendedName>
</protein>
<keyword evidence="2" id="KW-0472">Membrane</keyword>
<proteinExistence type="predicted"/>
<reference evidence="4" key="1">
    <citation type="journal article" date="2019" name="Int. J. Syst. Evol. Microbiol.">
        <title>The Global Catalogue of Microorganisms (GCM) 10K type strain sequencing project: providing services to taxonomists for standard genome sequencing and annotation.</title>
        <authorList>
            <consortium name="The Broad Institute Genomics Platform"/>
            <consortium name="The Broad Institute Genome Sequencing Center for Infectious Disease"/>
            <person name="Wu L."/>
            <person name="Ma J."/>
        </authorList>
    </citation>
    <scope>NUCLEOTIDE SEQUENCE [LARGE SCALE GENOMIC DNA]</scope>
    <source>
        <strain evidence="4">CCUG 38813</strain>
    </source>
</reference>
<feature type="region of interest" description="Disordered" evidence="1">
    <location>
        <begin position="80"/>
        <end position="120"/>
    </location>
</feature>
<dbReference type="EMBL" id="JBHSMS010000058">
    <property type="protein sequence ID" value="MFC5512943.1"/>
    <property type="molecule type" value="Genomic_DNA"/>
</dbReference>
<name>A0ABW0PKL6_9BURK</name>
<gene>
    <name evidence="3" type="ORF">ACFPOU_17720</name>
</gene>
<evidence type="ECO:0000313" key="3">
    <source>
        <dbReference type="EMBL" id="MFC5512943.1"/>
    </source>
</evidence>
<accession>A0ABW0PKL6</accession>
<dbReference type="Proteomes" id="UP001596031">
    <property type="component" value="Unassembled WGS sequence"/>
</dbReference>
<evidence type="ECO:0000256" key="1">
    <source>
        <dbReference type="SAM" id="MobiDB-lite"/>
    </source>
</evidence>
<evidence type="ECO:0000256" key="2">
    <source>
        <dbReference type="SAM" id="Phobius"/>
    </source>
</evidence>
<keyword evidence="4" id="KW-1185">Reference proteome</keyword>
<feature type="transmembrane region" description="Helical" evidence="2">
    <location>
        <begin position="40"/>
        <end position="58"/>
    </location>
</feature>
<keyword evidence="2" id="KW-0812">Transmembrane</keyword>
<sequence>MNLRDDPHTCTNNSDVCAHCGQPLPEQRVLKYGERRANRTGLAVTILLHLLLVALYFYKPEKTEKKARPPAGGEVVYVQPLAKPAPPPPQKSAVRTPSKPSKSARPPAAPRVQRLPDTITIPDEKPVEVAKAEPVPETKREEIPPEMDMAAYLAKRRQARGATDPSTSTEESEAARGTRNALANIAAINKRGQDDANESGGVFSISNKTFHSMDLKFRGWNPNFKRRWLTSVTVEQGNEPDVETAVVKKMIELIRREKTGDFEWESHRLGKVITMSARPKDTAELQAFLMKEMFPEYRAPAR</sequence>
<feature type="region of interest" description="Disordered" evidence="1">
    <location>
        <begin position="157"/>
        <end position="177"/>
    </location>
</feature>
<organism evidence="3 4">
    <name type="scientific">Massilia jejuensis</name>
    <dbReference type="NCBI Taxonomy" id="648894"/>
    <lineage>
        <taxon>Bacteria</taxon>
        <taxon>Pseudomonadati</taxon>
        <taxon>Pseudomonadota</taxon>
        <taxon>Betaproteobacteria</taxon>
        <taxon>Burkholderiales</taxon>
        <taxon>Oxalobacteraceae</taxon>
        <taxon>Telluria group</taxon>
        <taxon>Massilia</taxon>
    </lineage>
</organism>
<comment type="caution">
    <text evidence="3">The sequence shown here is derived from an EMBL/GenBank/DDBJ whole genome shotgun (WGS) entry which is preliminary data.</text>
</comment>
<evidence type="ECO:0008006" key="5">
    <source>
        <dbReference type="Google" id="ProtNLM"/>
    </source>
</evidence>
<dbReference type="RefSeq" id="WP_379724189.1">
    <property type="nucleotide sequence ID" value="NZ_JBHSMS010000058.1"/>
</dbReference>